<evidence type="ECO:0000256" key="7">
    <source>
        <dbReference type="SAM" id="MobiDB-lite"/>
    </source>
</evidence>
<evidence type="ECO:0000256" key="2">
    <source>
        <dbReference type="ARBA" id="ARBA00011963"/>
    </source>
</evidence>
<comment type="catalytic activity">
    <reaction evidence="6">
        <text>UDP-N-acetyl-alpha-D-glucosamine + ATP = UDP-N-acetyl-alpha-D-glucosamine 3'-phosphate + ADP + H(+)</text>
        <dbReference type="Rhea" id="RHEA:32671"/>
        <dbReference type="ChEBI" id="CHEBI:15378"/>
        <dbReference type="ChEBI" id="CHEBI:30616"/>
        <dbReference type="ChEBI" id="CHEBI:57705"/>
        <dbReference type="ChEBI" id="CHEBI:64353"/>
        <dbReference type="ChEBI" id="CHEBI:456216"/>
        <dbReference type="EC" id="2.7.1.176"/>
    </reaction>
</comment>
<dbReference type="EC" id="2.7.1.176" evidence="2"/>
<dbReference type="GO" id="GO:0005524">
    <property type="term" value="F:ATP binding"/>
    <property type="evidence" value="ECO:0007669"/>
    <property type="project" value="UniProtKB-KW"/>
</dbReference>
<dbReference type="EMBL" id="VUMY01000015">
    <property type="protein sequence ID" value="MST50222.1"/>
    <property type="molecule type" value="Genomic_DNA"/>
</dbReference>
<proteinExistence type="inferred from homology"/>
<comment type="caution">
    <text evidence="9">The sequence shown here is derived from an EMBL/GenBank/DDBJ whole genome shotgun (WGS) entry which is preliminary data.</text>
</comment>
<dbReference type="InterPro" id="IPR027417">
    <property type="entry name" value="P-loop_NTPase"/>
</dbReference>
<dbReference type="InterPro" id="IPR010488">
    <property type="entry name" value="Zeta_toxin_domain"/>
</dbReference>
<evidence type="ECO:0000259" key="8">
    <source>
        <dbReference type="Pfam" id="PF06414"/>
    </source>
</evidence>
<feature type="domain" description="Zeta toxin" evidence="8">
    <location>
        <begin position="23"/>
        <end position="91"/>
    </location>
</feature>
<keyword evidence="4" id="KW-0067">ATP-binding</keyword>
<evidence type="ECO:0000313" key="9">
    <source>
        <dbReference type="EMBL" id="MST50222.1"/>
    </source>
</evidence>
<evidence type="ECO:0000256" key="3">
    <source>
        <dbReference type="ARBA" id="ARBA00022741"/>
    </source>
</evidence>
<organism evidence="9 10">
    <name type="scientific">Mobiluncus porci</name>
    <dbReference type="NCBI Taxonomy" id="2652278"/>
    <lineage>
        <taxon>Bacteria</taxon>
        <taxon>Bacillati</taxon>
        <taxon>Actinomycetota</taxon>
        <taxon>Actinomycetes</taxon>
        <taxon>Actinomycetales</taxon>
        <taxon>Actinomycetaceae</taxon>
        <taxon>Mobiluncus</taxon>
    </lineage>
</organism>
<evidence type="ECO:0000313" key="10">
    <source>
        <dbReference type="Proteomes" id="UP000442535"/>
    </source>
</evidence>
<dbReference type="RefSeq" id="WP_154545665.1">
    <property type="nucleotide sequence ID" value="NZ_VUMY01000015.1"/>
</dbReference>
<dbReference type="Pfam" id="PF06414">
    <property type="entry name" value="Zeta_toxin"/>
    <property type="match status" value="1"/>
</dbReference>
<accession>A0A7K0K414</accession>
<gene>
    <name evidence="9" type="ORF">FYJ63_08260</name>
</gene>
<evidence type="ECO:0000256" key="5">
    <source>
        <dbReference type="ARBA" id="ARBA00032897"/>
    </source>
</evidence>
<dbReference type="AlphaFoldDB" id="A0A7K0K414"/>
<reference evidence="9 10" key="1">
    <citation type="submission" date="2019-08" db="EMBL/GenBank/DDBJ databases">
        <title>In-depth cultivation of the pig gut microbiome towards novel bacterial diversity and tailored functional studies.</title>
        <authorList>
            <person name="Wylensek D."/>
            <person name="Hitch T.C.A."/>
            <person name="Clavel T."/>
        </authorList>
    </citation>
    <scope>NUCLEOTIDE SEQUENCE [LARGE SCALE GENOMIC DNA]</scope>
    <source>
        <strain evidence="9 10">RF-GAM-744-WT-7</strain>
    </source>
</reference>
<keyword evidence="10" id="KW-1185">Reference proteome</keyword>
<comment type="similarity">
    <text evidence="1">Belongs to the zeta toxin family.</text>
</comment>
<evidence type="ECO:0000256" key="1">
    <source>
        <dbReference type="ARBA" id="ARBA00009104"/>
    </source>
</evidence>
<feature type="region of interest" description="Disordered" evidence="7">
    <location>
        <begin position="92"/>
        <end position="114"/>
    </location>
</feature>
<dbReference type="Proteomes" id="UP000442535">
    <property type="component" value="Unassembled WGS sequence"/>
</dbReference>
<protein>
    <recommendedName>
        <fullName evidence="5">UDP-N-acetylglucosamine kinase</fullName>
        <ecNumber evidence="2">2.7.1.176</ecNumber>
    </recommendedName>
    <alternativeName>
        <fullName evidence="5">UDP-N-acetylglucosamine kinase</fullName>
    </alternativeName>
</protein>
<name>A0A7K0K414_9ACTO</name>
<evidence type="ECO:0000256" key="4">
    <source>
        <dbReference type="ARBA" id="ARBA00022840"/>
    </source>
</evidence>
<dbReference type="Gene3D" id="3.40.50.300">
    <property type="entry name" value="P-loop containing nucleotide triphosphate hydrolases"/>
    <property type="match status" value="1"/>
</dbReference>
<evidence type="ECO:0000256" key="6">
    <source>
        <dbReference type="ARBA" id="ARBA00048178"/>
    </source>
</evidence>
<sequence length="114" mass="12796">MEDEAIISRWENRVKPLVFADVTTSHNPVTVFLGGQPGAGKTQATKIAQQQFGDNYLVSIVGDDFRRFHPDFKYLMETDPLRMPDVTARAVNASQCPRRDNKESCKYGAPDSHP</sequence>
<dbReference type="GO" id="GO:0016301">
    <property type="term" value="F:kinase activity"/>
    <property type="evidence" value="ECO:0007669"/>
    <property type="project" value="InterPro"/>
</dbReference>
<keyword evidence="3" id="KW-0547">Nucleotide-binding</keyword>